<proteinExistence type="predicted"/>
<dbReference type="EMBL" id="JAHRHJ020000007">
    <property type="protein sequence ID" value="KAH9310030.1"/>
    <property type="molecule type" value="Genomic_DNA"/>
</dbReference>
<gene>
    <name evidence="1" type="ORF">KI387_037941</name>
</gene>
<name>A0AA38FTY7_TAXCH</name>
<dbReference type="Proteomes" id="UP000824469">
    <property type="component" value="Unassembled WGS sequence"/>
</dbReference>
<feature type="non-terminal residue" evidence="1">
    <location>
        <position position="1"/>
    </location>
</feature>
<keyword evidence="2" id="KW-1185">Reference proteome</keyword>
<dbReference type="AlphaFoldDB" id="A0AA38FTY7"/>
<accession>A0AA38FTY7</accession>
<evidence type="ECO:0000313" key="1">
    <source>
        <dbReference type="EMBL" id="KAH9310030.1"/>
    </source>
</evidence>
<protein>
    <submittedName>
        <fullName evidence="1">Uncharacterized protein</fullName>
    </submittedName>
</protein>
<comment type="caution">
    <text evidence="1">The sequence shown here is derived from an EMBL/GenBank/DDBJ whole genome shotgun (WGS) entry which is preliminary data.</text>
</comment>
<feature type="non-terminal residue" evidence="1">
    <location>
        <position position="71"/>
    </location>
</feature>
<organism evidence="1 2">
    <name type="scientific">Taxus chinensis</name>
    <name type="common">Chinese yew</name>
    <name type="synonym">Taxus wallichiana var. chinensis</name>
    <dbReference type="NCBI Taxonomy" id="29808"/>
    <lineage>
        <taxon>Eukaryota</taxon>
        <taxon>Viridiplantae</taxon>
        <taxon>Streptophyta</taxon>
        <taxon>Embryophyta</taxon>
        <taxon>Tracheophyta</taxon>
        <taxon>Spermatophyta</taxon>
        <taxon>Pinopsida</taxon>
        <taxon>Pinidae</taxon>
        <taxon>Conifers II</taxon>
        <taxon>Cupressales</taxon>
        <taxon>Taxaceae</taxon>
        <taxon>Taxus</taxon>
    </lineage>
</organism>
<sequence>IPSLCISLQDMLTDDDFHQDRLAQLELLDKRHLHALDHLKSTKKRIKRAYEKRVHERTFKVGDLVLKENQH</sequence>
<reference evidence="1 2" key="1">
    <citation type="journal article" date="2021" name="Nat. Plants">
        <title>The Taxus genome provides insights into paclitaxel biosynthesis.</title>
        <authorList>
            <person name="Xiong X."/>
            <person name="Gou J."/>
            <person name="Liao Q."/>
            <person name="Li Y."/>
            <person name="Zhou Q."/>
            <person name="Bi G."/>
            <person name="Li C."/>
            <person name="Du R."/>
            <person name="Wang X."/>
            <person name="Sun T."/>
            <person name="Guo L."/>
            <person name="Liang H."/>
            <person name="Lu P."/>
            <person name="Wu Y."/>
            <person name="Zhang Z."/>
            <person name="Ro D.K."/>
            <person name="Shang Y."/>
            <person name="Huang S."/>
            <person name="Yan J."/>
        </authorList>
    </citation>
    <scope>NUCLEOTIDE SEQUENCE [LARGE SCALE GENOMIC DNA]</scope>
    <source>
        <strain evidence="1">Ta-2019</strain>
    </source>
</reference>
<evidence type="ECO:0000313" key="2">
    <source>
        <dbReference type="Proteomes" id="UP000824469"/>
    </source>
</evidence>